<accession>A0A194WDC6</accession>
<reference evidence="2" key="1">
    <citation type="submission" date="2014-12" db="EMBL/GenBank/DDBJ databases">
        <title>Genome Sequence of Valsa Canker Pathogens Uncovers a Specific Adaption of Colonization on Woody Bark.</title>
        <authorList>
            <person name="Yin Z."/>
            <person name="Liu H."/>
            <person name="Gao X."/>
            <person name="Li Z."/>
            <person name="Song N."/>
            <person name="Ke X."/>
            <person name="Dai Q."/>
            <person name="Wu Y."/>
            <person name="Sun Y."/>
            <person name="Xu J.-R."/>
            <person name="Kang Z.K."/>
            <person name="Wang L."/>
            <person name="Huang L."/>
        </authorList>
    </citation>
    <scope>NUCLEOTIDE SEQUENCE [LARGE SCALE GENOMIC DNA]</scope>
    <source>
        <strain evidence="2">03-8</strain>
    </source>
</reference>
<dbReference type="SMR" id="A0A194WDC6"/>
<dbReference type="InterPro" id="IPR027417">
    <property type="entry name" value="P-loop_NTPase"/>
</dbReference>
<dbReference type="EMBL" id="CM003109">
    <property type="protein sequence ID" value="KUI74399.1"/>
    <property type="molecule type" value="Genomic_DNA"/>
</dbReference>
<feature type="compositionally biased region" description="Pro residues" evidence="1">
    <location>
        <begin position="122"/>
        <end position="132"/>
    </location>
</feature>
<evidence type="ECO:0000256" key="1">
    <source>
        <dbReference type="SAM" id="MobiDB-lite"/>
    </source>
</evidence>
<protein>
    <recommendedName>
        <fullName evidence="4">Uridine kinase</fullName>
    </recommendedName>
</protein>
<feature type="region of interest" description="Disordered" evidence="1">
    <location>
        <begin position="122"/>
        <end position="148"/>
    </location>
</feature>
<name>A0A194WDC6_CYTMA</name>
<sequence>MDDQVERLVDKVWNKSLQTPPDRRFMIGIGGIPGSGKTTLSQIVTTELNRRHAALDPSHPSYTPTPIAAFVPMDGYHLTRAQLSAMPDPATAHARRGAEFTFDGPAFLKLIQALREPLPLPVPAPAPAPAPAPSQGTETGAYPPGTILAPSFDHAVKDPKENDIPILPSHRIVVFEGNYVALDKEPWSAAARLMDEVWFVDVDFAVARRRLVVRHVKAGIAKDEAEADRRAVENDLPNGEEIVKMRLPVDEVIESRDDRAWVHE</sequence>
<gene>
    <name evidence="2" type="ORF">VM1G_09782</name>
</gene>
<dbReference type="OrthoDB" id="6362633at2759"/>
<organism evidence="2 3">
    <name type="scientific">Cytospora mali</name>
    <name type="common">Apple Valsa canker fungus</name>
    <name type="synonym">Valsa mali</name>
    <dbReference type="NCBI Taxonomy" id="578113"/>
    <lineage>
        <taxon>Eukaryota</taxon>
        <taxon>Fungi</taxon>
        <taxon>Dikarya</taxon>
        <taxon>Ascomycota</taxon>
        <taxon>Pezizomycotina</taxon>
        <taxon>Sordariomycetes</taxon>
        <taxon>Sordariomycetidae</taxon>
        <taxon>Diaporthales</taxon>
        <taxon>Cytosporaceae</taxon>
        <taxon>Cytospora</taxon>
    </lineage>
</organism>
<evidence type="ECO:0000313" key="2">
    <source>
        <dbReference type="EMBL" id="KUI74399.1"/>
    </source>
</evidence>
<keyword evidence="3" id="KW-1185">Reference proteome</keyword>
<dbReference type="SUPFAM" id="SSF52540">
    <property type="entry name" value="P-loop containing nucleoside triphosphate hydrolases"/>
    <property type="match status" value="1"/>
</dbReference>
<evidence type="ECO:0000313" key="3">
    <source>
        <dbReference type="Proteomes" id="UP000078559"/>
    </source>
</evidence>
<proteinExistence type="predicted"/>
<dbReference type="Proteomes" id="UP000078559">
    <property type="component" value="Chromosome 12"/>
</dbReference>
<evidence type="ECO:0008006" key="4">
    <source>
        <dbReference type="Google" id="ProtNLM"/>
    </source>
</evidence>
<dbReference type="Gene3D" id="3.40.50.300">
    <property type="entry name" value="P-loop containing nucleotide triphosphate hydrolases"/>
    <property type="match status" value="1"/>
</dbReference>
<dbReference type="AlphaFoldDB" id="A0A194WDC6"/>
<dbReference type="PANTHER" id="PTHR10285">
    <property type="entry name" value="URIDINE KINASE"/>
    <property type="match status" value="1"/>
</dbReference>